<dbReference type="EMBL" id="JAVRBK010000002">
    <property type="protein sequence ID" value="KAK5648309.1"/>
    <property type="molecule type" value="Genomic_DNA"/>
</dbReference>
<feature type="compositionally biased region" description="Basic and acidic residues" evidence="2">
    <location>
        <begin position="460"/>
        <end position="471"/>
    </location>
</feature>
<feature type="binding site" evidence="1">
    <location>
        <position position="22"/>
    </location>
    <ligand>
        <name>Zn(2+)</name>
        <dbReference type="ChEBI" id="CHEBI:29105"/>
    </ligand>
</feature>
<keyword evidence="5" id="KW-1185">Reference proteome</keyword>
<keyword evidence="1" id="KW-0862">Zinc</keyword>
<keyword evidence="1" id="KW-0479">Metal-binding</keyword>
<dbReference type="Proteomes" id="UP001329430">
    <property type="component" value="Chromosome 2"/>
</dbReference>
<feature type="compositionally biased region" description="Basic and acidic residues" evidence="2">
    <location>
        <begin position="504"/>
        <end position="516"/>
    </location>
</feature>
<feature type="domain" description="ZAD" evidence="3">
    <location>
        <begin position="20"/>
        <end position="95"/>
    </location>
</feature>
<feature type="region of interest" description="Disordered" evidence="2">
    <location>
        <begin position="1054"/>
        <end position="1073"/>
    </location>
</feature>
<dbReference type="GO" id="GO:0008270">
    <property type="term" value="F:zinc ion binding"/>
    <property type="evidence" value="ECO:0007669"/>
    <property type="project" value="UniProtKB-UniRule"/>
</dbReference>
<feature type="region of interest" description="Disordered" evidence="2">
    <location>
        <begin position="504"/>
        <end position="525"/>
    </location>
</feature>
<feature type="region of interest" description="Disordered" evidence="2">
    <location>
        <begin position="282"/>
        <end position="319"/>
    </location>
</feature>
<feature type="region of interest" description="Disordered" evidence="2">
    <location>
        <begin position="1099"/>
        <end position="1119"/>
    </location>
</feature>
<dbReference type="SMART" id="SM00868">
    <property type="entry name" value="zf-AD"/>
    <property type="match status" value="1"/>
</dbReference>
<name>A0AAN7VNX5_9COLE</name>
<dbReference type="Gene3D" id="3.40.1800.20">
    <property type="match status" value="1"/>
</dbReference>
<sequence>MNNVVDENIHHKDTLHGVSNVCRLCSATDNLIDFFNGQSEISDFFRSLILYGTGLEIKEDDVVSKMVCQRCCEIAVKLHRYRSKAMSNDKLLKAQYGIPQEQSTNRSIENALHLFNGHDNIGNKSDFSLQSIVAENTSNISEGNIINRQFTITHKDVIPQPKIVSRRKYRHPSVVKLHKQYSSVIIPQKVFSDDVSPVITLDKSEVTDWYKVQLQNLEKKLPHIKFKKVTDVNSSSNIEKYKNKYSSSNAITSTPANNDVTNKNIILKRSLNLISTCSRKDSSINDQNKPIARATSDTNRNSRLSVKAKVRPTARKSTTTIKANVPKQTMPIRKRSLSNSSTSTIGDYAAFFDNALPNSPLQSEESDSDRPKKRPCSRTSLKKRGNLSISSSSSQTGFISDKPTENSKSFATATTLKAVSAEKRKERDRKNSASHNDLISDKGTQESKSPETVRTFKIVSMEKRKERKDRSSSSSNSLIELIGDKPTENCSSLGNLAPIKAVATEKRKKSEEKDMSHSASSSKCSLTNDKLEMSKFVERTSMIKALLADKREEISCLQKSEKRAPKILQKARKKTAKVAATSVKDKMTENGKISKKKNKKYFNKDMVTDFNGFDVSDSNRTNWSTDVNVLPGKSTSDIDSLFVLTSGKTLAVFICAVCSLVCDTKRQLVDHEKTHLTCKFCKVKIKNVQLLIEHLNDTCVINVMRDNARVRLVRVDDNPSIVEKYRTAFQNDKILDYETDDDDNDGGAFDNNDDFVKEECDQEEPLIKHEEVKLESTENETDIICLSDTNDDPVEFSVVQRHTIVEEEDIQIDDELKIINRTDDNNIYLFDAMLKHHSSETEMMKTLFKKYYHGLIKFDKRSQTFRNSNRCVRRTSNNLILLERMLSELTVYIVAVNVECRASITARFNAPQTPPVSPLEYWGHKKTTCIIKRVKSKSGTKPKEVSLSSDLKSQKHPPIQVVSVEPKIPLKNMSIEEITSPPQTPNASSLPRTIPASLPLVKPSAPNSFQKVFIISSNIPTNTSVGSVPISLIPTPDAQVLPNANFSLITTTTSNSSVSHCSSNPSTSGNQNNLMKNKFEVVSSSNVPQPTSEAVIQDANCISSNQPNATSSSNPATVE</sequence>
<comment type="caution">
    <text evidence="4">The sequence shown here is derived from an EMBL/GenBank/DDBJ whole genome shotgun (WGS) entry which is preliminary data.</text>
</comment>
<feature type="compositionally biased region" description="Polar residues" evidence="2">
    <location>
        <begin position="295"/>
        <end position="304"/>
    </location>
</feature>
<reference evidence="4 5" key="1">
    <citation type="journal article" date="2024" name="Insects">
        <title>An Improved Chromosome-Level Genome Assembly of the Firefly Pyrocoelia pectoralis.</title>
        <authorList>
            <person name="Fu X."/>
            <person name="Meyer-Rochow V.B."/>
            <person name="Ballantyne L."/>
            <person name="Zhu X."/>
        </authorList>
    </citation>
    <scope>NUCLEOTIDE SEQUENCE [LARGE SCALE GENOMIC DNA]</scope>
    <source>
        <strain evidence="4">XCY_ONT2</strain>
    </source>
</reference>
<evidence type="ECO:0000313" key="4">
    <source>
        <dbReference type="EMBL" id="KAK5648309.1"/>
    </source>
</evidence>
<feature type="compositionally biased region" description="Basic and acidic residues" evidence="2">
    <location>
        <begin position="438"/>
        <end position="451"/>
    </location>
</feature>
<evidence type="ECO:0000256" key="2">
    <source>
        <dbReference type="SAM" id="MobiDB-lite"/>
    </source>
</evidence>
<dbReference type="PROSITE" id="PS00028">
    <property type="entry name" value="ZINC_FINGER_C2H2_1"/>
    <property type="match status" value="1"/>
</dbReference>
<dbReference type="InterPro" id="IPR013087">
    <property type="entry name" value="Znf_C2H2_type"/>
</dbReference>
<evidence type="ECO:0000313" key="5">
    <source>
        <dbReference type="Proteomes" id="UP001329430"/>
    </source>
</evidence>
<dbReference type="AlphaFoldDB" id="A0AAN7VNX5"/>
<dbReference type="Pfam" id="PF07776">
    <property type="entry name" value="zf-AD"/>
    <property type="match status" value="1"/>
</dbReference>
<dbReference type="PROSITE" id="PS51915">
    <property type="entry name" value="ZAD"/>
    <property type="match status" value="1"/>
</dbReference>
<evidence type="ECO:0000256" key="1">
    <source>
        <dbReference type="PROSITE-ProRule" id="PRU01263"/>
    </source>
</evidence>
<evidence type="ECO:0000259" key="3">
    <source>
        <dbReference type="PROSITE" id="PS51915"/>
    </source>
</evidence>
<feature type="binding site" evidence="1">
    <location>
        <position position="71"/>
    </location>
    <ligand>
        <name>Zn(2+)</name>
        <dbReference type="ChEBI" id="CHEBI:29105"/>
    </ligand>
</feature>
<accession>A0AAN7VNX5</accession>
<feature type="region of interest" description="Disordered" evidence="2">
    <location>
        <begin position="356"/>
        <end position="477"/>
    </location>
</feature>
<dbReference type="SUPFAM" id="SSF57716">
    <property type="entry name" value="Glucocorticoid receptor-like (DNA-binding domain)"/>
    <property type="match status" value="1"/>
</dbReference>
<feature type="binding site" evidence="1">
    <location>
        <position position="25"/>
    </location>
    <ligand>
        <name>Zn(2+)</name>
        <dbReference type="ChEBI" id="CHEBI:29105"/>
    </ligand>
</feature>
<organism evidence="4 5">
    <name type="scientific">Pyrocoelia pectoralis</name>
    <dbReference type="NCBI Taxonomy" id="417401"/>
    <lineage>
        <taxon>Eukaryota</taxon>
        <taxon>Metazoa</taxon>
        <taxon>Ecdysozoa</taxon>
        <taxon>Arthropoda</taxon>
        <taxon>Hexapoda</taxon>
        <taxon>Insecta</taxon>
        <taxon>Pterygota</taxon>
        <taxon>Neoptera</taxon>
        <taxon>Endopterygota</taxon>
        <taxon>Coleoptera</taxon>
        <taxon>Polyphaga</taxon>
        <taxon>Elateriformia</taxon>
        <taxon>Elateroidea</taxon>
        <taxon>Lampyridae</taxon>
        <taxon>Lampyrinae</taxon>
        <taxon>Pyrocoelia</taxon>
    </lineage>
</organism>
<proteinExistence type="predicted"/>
<feature type="compositionally biased region" description="Basic residues" evidence="2">
    <location>
        <begin position="371"/>
        <end position="385"/>
    </location>
</feature>
<feature type="compositionally biased region" description="Basic and acidic residues" evidence="2">
    <location>
        <begin position="420"/>
        <end position="431"/>
    </location>
</feature>
<feature type="compositionally biased region" description="Polar residues" evidence="2">
    <location>
        <begin position="406"/>
        <end position="417"/>
    </location>
</feature>
<dbReference type="GO" id="GO:0005634">
    <property type="term" value="C:nucleus"/>
    <property type="evidence" value="ECO:0007669"/>
    <property type="project" value="InterPro"/>
</dbReference>
<gene>
    <name evidence="4" type="ORF">RI129_003201</name>
</gene>
<keyword evidence="1" id="KW-0863">Zinc-finger</keyword>
<protein>
    <recommendedName>
        <fullName evidence="3">ZAD domain-containing protein</fullName>
    </recommendedName>
</protein>
<dbReference type="InterPro" id="IPR012934">
    <property type="entry name" value="Znf_AD"/>
</dbReference>
<feature type="binding site" evidence="1">
    <location>
        <position position="68"/>
    </location>
    <ligand>
        <name>Zn(2+)</name>
        <dbReference type="ChEBI" id="CHEBI:29105"/>
    </ligand>
</feature>
<feature type="compositionally biased region" description="Low complexity" evidence="2">
    <location>
        <begin position="1054"/>
        <end position="1068"/>
    </location>
</feature>